<organism evidence="2 3">
    <name type="scientific">Parnassius mnemosyne</name>
    <name type="common">clouded apollo</name>
    <dbReference type="NCBI Taxonomy" id="213953"/>
    <lineage>
        <taxon>Eukaryota</taxon>
        <taxon>Metazoa</taxon>
        <taxon>Ecdysozoa</taxon>
        <taxon>Arthropoda</taxon>
        <taxon>Hexapoda</taxon>
        <taxon>Insecta</taxon>
        <taxon>Pterygota</taxon>
        <taxon>Neoptera</taxon>
        <taxon>Endopterygota</taxon>
        <taxon>Lepidoptera</taxon>
        <taxon>Glossata</taxon>
        <taxon>Ditrysia</taxon>
        <taxon>Papilionoidea</taxon>
        <taxon>Papilionidae</taxon>
        <taxon>Parnassiinae</taxon>
        <taxon>Parnassini</taxon>
        <taxon>Parnassius</taxon>
        <taxon>Driopa</taxon>
    </lineage>
</organism>
<dbReference type="EMBL" id="CAVLGL010000046">
    <property type="protein sequence ID" value="CAK1582658.1"/>
    <property type="molecule type" value="Genomic_DNA"/>
</dbReference>
<dbReference type="InterPro" id="IPR011011">
    <property type="entry name" value="Znf_FYVE_PHD"/>
</dbReference>
<keyword evidence="3" id="KW-1185">Reference proteome</keyword>
<feature type="compositionally biased region" description="Polar residues" evidence="1">
    <location>
        <begin position="234"/>
        <end position="249"/>
    </location>
</feature>
<protein>
    <submittedName>
        <fullName evidence="2">Uncharacterized protein</fullName>
    </submittedName>
</protein>
<feature type="compositionally biased region" description="Low complexity" evidence="1">
    <location>
        <begin position="200"/>
        <end position="209"/>
    </location>
</feature>
<feature type="region of interest" description="Disordered" evidence="1">
    <location>
        <begin position="200"/>
        <end position="264"/>
    </location>
</feature>
<dbReference type="AlphaFoldDB" id="A0AAV1KHX9"/>
<evidence type="ECO:0000313" key="2">
    <source>
        <dbReference type="EMBL" id="CAK1582658.1"/>
    </source>
</evidence>
<comment type="caution">
    <text evidence="2">The sequence shown here is derived from an EMBL/GenBank/DDBJ whole genome shotgun (WGS) entry which is preliminary data.</text>
</comment>
<sequence length="264" mass="29755">MTPRKASCAGCRGVVAKDGAYMKCTQCKQIFDLFCANFSPEKFATFSVEFKRSWICVECCSRLHKGENSQTPVRTHQILDQSMSSPTENVNMLRGGTLFTQGPKQNPTSNYVLNEMKETVILELRKMQANFEEQLIEEIYRLLAEQFLGLKNEFLEKINMMTSKIEQLEVTLMTKADTYKDAITKNLPLNPTTIKVVTKTKTQSQTKAKPVVQIEKPSNSLAASVPDADRTIQKSRTTSTPAASNPNTDNLDKGGWVEVRRRRS</sequence>
<proteinExistence type="predicted"/>
<name>A0AAV1KHX9_9NEOP</name>
<dbReference type="Gene3D" id="3.30.40.10">
    <property type="entry name" value="Zinc/RING finger domain, C3HC4 (zinc finger)"/>
    <property type="match status" value="1"/>
</dbReference>
<evidence type="ECO:0000313" key="3">
    <source>
        <dbReference type="Proteomes" id="UP001314205"/>
    </source>
</evidence>
<accession>A0AAV1KHX9</accession>
<dbReference type="Proteomes" id="UP001314205">
    <property type="component" value="Unassembled WGS sequence"/>
</dbReference>
<gene>
    <name evidence="2" type="ORF">PARMNEM_LOCUS4157</name>
</gene>
<evidence type="ECO:0000256" key="1">
    <source>
        <dbReference type="SAM" id="MobiDB-lite"/>
    </source>
</evidence>
<dbReference type="SUPFAM" id="SSF57903">
    <property type="entry name" value="FYVE/PHD zinc finger"/>
    <property type="match status" value="1"/>
</dbReference>
<dbReference type="InterPro" id="IPR013083">
    <property type="entry name" value="Znf_RING/FYVE/PHD"/>
</dbReference>
<reference evidence="2 3" key="1">
    <citation type="submission" date="2023-11" db="EMBL/GenBank/DDBJ databases">
        <authorList>
            <person name="Hedman E."/>
            <person name="Englund M."/>
            <person name="Stromberg M."/>
            <person name="Nyberg Akerstrom W."/>
            <person name="Nylinder S."/>
            <person name="Jareborg N."/>
            <person name="Kallberg Y."/>
            <person name="Kronander E."/>
        </authorList>
    </citation>
    <scope>NUCLEOTIDE SEQUENCE [LARGE SCALE GENOMIC DNA]</scope>
</reference>